<evidence type="ECO:0000256" key="1">
    <source>
        <dbReference type="SAM" id="MobiDB-lite"/>
    </source>
</evidence>
<evidence type="ECO:0000313" key="3">
    <source>
        <dbReference type="Proteomes" id="UP000269998"/>
    </source>
</evidence>
<dbReference type="Proteomes" id="UP000269998">
    <property type="component" value="Chromosome"/>
</dbReference>
<dbReference type="EMBL" id="LR130759">
    <property type="protein sequence ID" value="VDM86503.1"/>
    <property type="molecule type" value="Genomic_DNA"/>
</dbReference>
<reference evidence="3" key="1">
    <citation type="submission" date="2018-02" db="EMBL/GenBank/DDBJ databases">
        <authorList>
            <person name="Seth-Smith MB H."/>
            <person name="Seth-Smith H."/>
        </authorList>
    </citation>
    <scope>NUCLEOTIDE SEQUENCE [LARGE SCALE GENOMIC DNA]</scope>
</reference>
<keyword evidence="3" id="KW-1185">Reference proteome</keyword>
<accession>A0A3S4FJD5</accession>
<gene>
    <name evidence="2" type="ORF">MB901379_00021</name>
</gene>
<evidence type="ECO:0000313" key="2">
    <source>
        <dbReference type="EMBL" id="VDM86503.1"/>
    </source>
</evidence>
<protein>
    <recommendedName>
        <fullName evidence="4">Transposase</fullName>
    </recommendedName>
</protein>
<evidence type="ECO:0008006" key="4">
    <source>
        <dbReference type="Google" id="ProtNLM"/>
    </source>
</evidence>
<feature type="region of interest" description="Disordered" evidence="1">
    <location>
        <begin position="1"/>
        <end position="32"/>
    </location>
</feature>
<organism evidence="2 3">
    <name type="scientific">Mycobacterium basiliense</name>
    <dbReference type="NCBI Taxonomy" id="2094119"/>
    <lineage>
        <taxon>Bacteria</taxon>
        <taxon>Bacillati</taxon>
        <taxon>Actinomycetota</taxon>
        <taxon>Actinomycetes</taxon>
        <taxon>Mycobacteriales</taxon>
        <taxon>Mycobacteriaceae</taxon>
        <taxon>Mycobacterium</taxon>
    </lineage>
</organism>
<feature type="region of interest" description="Disordered" evidence="1">
    <location>
        <begin position="96"/>
        <end position="115"/>
    </location>
</feature>
<dbReference type="AlphaFoldDB" id="A0A3S4FJD5"/>
<name>A0A3S4FJD5_9MYCO</name>
<proteinExistence type="predicted"/>
<dbReference type="KEGG" id="mbai:MB901379_00021"/>
<sequence length="115" mass="12924">MVRKLRLTAAPPPRGGQSPTWPGPRPPQGSTEHFRIRHDTVDQFGKLTLRHGSRLHHLGIGRNRARTPVLILVTTQTITVISKTGQYLIASHTIDPDHNYWRNQQKTPADGRGNL</sequence>